<name>A0A6A4GLK6_9AGAR</name>
<dbReference type="Proteomes" id="UP000799118">
    <property type="component" value="Unassembled WGS sequence"/>
</dbReference>
<feature type="compositionally biased region" description="Basic and acidic residues" evidence="1">
    <location>
        <begin position="90"/>
        <end position="99"/>
    </location>
</feature>
<feature type="compositionally biased region" description="Basic and acidic residues" evidence="1">
    <location>
        <begin position="127"/>
        <end position="154"/>
    </location>
</feature>
<feature type="compositionally biased region" description="Basic and acidic residues" evidence="1">
    <location>
        <begin position="238"/>
        <end position="249"/>
    </location>
</feature>
<proteinExistence type="predicted"/>
<feature type="region of interest" description="Disordered" evidence="1">
    <location>
        <begin position="15"/>
        <end position="216"/>
    </location>
</feature>
<dbReference type="EMBL" id="ML769902">
    <property type="protein sequence ID" value="KAE9386203.1"/>
    <property type="molecule type" value="Genomic_DNA"/>
</dbReference>
<feature type="region of interest" description="Disordered" evidence="1">
    <location>
        <begin position="231"/>
        <end position="272"/>
    </location>
</feature>
<accession>A0A6A4GLK6</accession>
<evidence type="ECO:0000256" key="1">
    <source>
        <dbReference type="SAM" id="MobiDB-lite"/>
    </source>
</evidence>
<sequence>MLVLTQWLHFLDATETNGKDSPSMNATASGSGTQQVNTQQFNTAANNPSMLKMLEIKDKGPGWLKSKPRDKSKCKSKPAGQTADSGSRGTEVRGREKGKGKAQVMEDGSESENKEDVVVEEGGGTEVDPKDKGDGKDRVDREDEVDGEGKFNEEDKVDEEQLFEGKTAGDIIFGDPTTPEALPPSPSPPPPETVSSTPLASHISIPSHVPAPLSPPLIRPAVHLIVRVKTPTPSGAEFRLHPTADKESGEPLDQPIGSATVEDESSSPDAATSKLNILIVIRGCFAKDS</sequence>
<evidence type="ECO:0000313" key="3">
    <source>
        <dbReference type="Proteomes" id="UP000799118"/>
    </source>
</evidence>
<reference evidence="2" key="1">
    <citation type="journal article" date="2019" name="Environ. Microbiol.">
        <title>Fungal ecological strategies reflected in gene transcription - a case study of two litter decomposers.</title>
        <authorList>
            <person name="Barbi F."/>
            <person name="Kohler A."/>
            <person name="Barry K."/>
            <person name="Baskaran P."/>
            <person name="Daum C."/>
            <person name="Fauchery L."/>
            <person name="Ihrmark K."/>
            <person name="Kuo A."/>
            <person name="LaButti K."/>
            <person name="Lipzen A."/>
            <person name="Morin E."/>
            <person name="Grigoriev I.V."/>
            <person name="Henrissat B."/>
            <person name="Lindahl B."/>
            <person name="Martin F."/>
        </authorList>
    </citation>
    <scope>NUCLEOTIDE SEQUENCE</scope>
    <source>
        <strain evidence="2">JB14</strain>
    </source>
</reference>
<keyword evidence="3" id="KW-1185">Reference proteome</keyword>
<organism evidence="2 3">
    <name type="scientific">Gymnopus androsaceus JB14</name>
    <dbReference type="NCBI Taxonomy" id="1447944"/>
    <lineage>
        <taxon>Eukaryota</taxon>
        <taxon>Fungi</taxon>
        <taxon>Dikarya</taxon>
        <taxon>Basidiomycota</taxon>
        <taxon>Agaricomycotina</taxon>
        <taxon>Agaricomycetes</taxon>
        <taxon>Agaricomycetidae</taxon>
        <taxon>Agaricales</taxon>
        <taxon>Marasmiineae</taxon>
        <taxon>Omphalotaceae</taxon>
        <taxon>Gymnopus</taxon>
    </lineage>
</organism>
<dbReference type="AlphaFoldDB" id="A0A6A4GLK6"/>
<feature type="compositionally biased region" description="Pro residues" evidence="1">
    <location>
        <begin position="181"/>
        <end position="192"/>
    </location>
</feature>
<evidence type="ECO:0000313" key="2">
    <source>
        <dbReference type="EMBL" id="KAE9386203.1"/>
    </source>
</evidence>
<gene>
    <name evidence="2" type="ORF">BT96DRAFT_1006327</name>
</gene>
<protein>
    <submittedName>
        <fullName evidence="2">Uncharacterized protein</fullName>
    </submittedName>
</protein>
<feature type="compositionally biased region" description="Polar residues" evidence="1">
    <location>
        <begin position="15"/>
        <end position="49"/>
    </location>
</feature>